<dbReference type="Proteomes" id="UP000294360">
    <property type="component" value="Chromosome"/>
</dbReference>
<name>A0A4U8Z614_METTU</name>
<proteinExistence type="predicted"/>
<protein>
    <submittedName>
        <fullName evidence="1">Uncharacterized protein</fullName>
    </submittedName>
</protein>
<organism evidence="1 2">
    <name type="scientific">Methylocella tundrae</name>
    <dbReference type="NCBI Taxonomy" id="227605"/>
    <lineage>
        <taxon>Bacteria</taxon>
        <taxon>Pseudomonadati</taxon>
        <taxon>Pseudomonadota</taxon>
        <taxon>Alphaproteobacteria</taxon>
        <taxon>Hyphomicrobiales</taxon>
        <taxon>Beijerinckiaceae</taxon>
        <taxon>Methylocella</taxon>
    </lineage>
</organism>
<gene>
    <name evidence="1" type="ORF">MTUNDRAET4_4100</name>
</gene>
<evidence type="ECO:0000313" key="1">
    <source>
        <dbReference type="EMBL" id="VFU10981.1"/>
    </source>
</evidence>
<evidence type="ECO:0000313" key="2">
    <source>
        <dbReference type="Proteomes" id="UP000294360"/>
    </source>
</evidence>
<dbReference type="EMBL" id="LR536450">
    <property type="protein sequence ID" value="VFU10981.1"/>
    <property type="molecule type" value="Genomic_DNA"/>
</dbReference>
<sequence>MGACATVNKVFALRPEFGRKMLEMVTKSQANEDPGLKLRRDHGQLRCVSRIVLERRTNDVFMARPC</sequence>
<dbReference type="KEGG" id="mtun:MTUNDRAET4_4100"/>
<reference evidence="1 2" key="1">
    <citation type="submission" date="2019-03" db="EMBL/GenBank/DDBJ databases">
        <authorList>
            <person name="Kox A.R. M."/>
        </authorList>
    </citation>
    <scope>NUCLEOTIDE SEQUENCE [LARGE SCALE GENOMIC DNA]</scope>
    <source>
        <strain evidence="1">MTUNDRAET4 annotated genome</strain>
    </source>
</reference>
<accession>A0A4U8Z614</accession>
<dbReference type="AlphaFoldDB" id="A0A4U8Z614"/>